<accession>A0A3S5CWE8</accession>
<dbReference type="PANTHER" id="PTHR42034:SF1">
    <property type="entry name" value="CONDENSATION DOMAIN-CONTAINING PROTEIN"/>
    <property type="match status" value="1"/>
</dbReference>
<dbReference type="InterPro" id="IPR023213">
    <property type="entry name" value="CAT-like_dom_sf"/>
</dbReference>
<reference evidence="1 2" key="1">
    <citation type="submission" date="2018-04" db="EMBL/GenBank/DDBJ databases">
        <authorList>
            <person name="Huttner S."/>
            <person name="Dainat J."/>
        </authorList>
    </citation>
    <scope>NUCLEOTIDE SEQUENCE [LARGE SCALE GENOMIC DNA]</scope>
</reference>
<name>A0A3S5CWE8_9PEZI</name>
<protein>
    <submittedName>
        <fullName evidence="1">B3618bf7-5673-432b-a7db-da6e0ab71920</fullName>
    </submittedName>
</protein>
<dbReference type="AlphaFoldDB" id="A0A3S5CWE8"/>
<gene>
    <name evidence="1" type="ORF">TT172_LOCUS3114</name>
</gene>
<dbReference type="Gene3D" id="3.30.559.10">
    <property type="entry name" value="Chloramphenicol acetyltransferase-like domain"/>
    <property type="match status" value="1"/>
</dbReference>
<evidence type="ECO:0000313" key="2">
    <source>
        <dbReference type="Proteomes" id="UP000289323"/>
    </source>
</evidence>
<dbReference type="EMBL" id="OUUZ01000006">
    <property type="protein sequence ID" value="SPQ20695.1"/>
    <property type="molecule type" value="Genomic_DNA"/>
</dbReference>
<dbReference type="Proteomes" id="UP000289323">
    <property type="component" value="Unassembled WGS sequence"/>
</dbReference>
<dbReference type="PANTHER" id="PTHR42034">
    <property type="entry name" value="CHROMOSOME 7, WHOLE GENOME SHOTGUN SEQUENCE-RELATED"/>
    <property type="match status" value="1"/>
</dbReference>
<dbReference type="Gene3D" id="3.30.559.30">
    <property type="entry name" value="Nonribosomal peptide synthetase, condensation domain"/>
    <property type="match status" value="1"/>
</dbReference>
<sequence>MAWTETEPGLWQRPVGENESMIKMIGDAGQASGKDVWSISATACFTASVEPKPLAQALRDGWAALRFWHPSIATTADGDTLHYRVPDVQQLTHWLDETFTVLQGELTVDHILGTLPPRPLACCYYLEHDGAVILHLSHWRTDGIGAFHLLGALFNATVQHLRDDPYRLPWGDETVRLVPGVEEALKLPTEPTEAIHTATSMYLSTLGFAKGALGITRPLELGDELEPMAATKATRLPTLSFSPDQTAELLSACSQRGLRFESALHASVTAAACSVEGPTAASDQKHHTTTLRHSLRPHLPAPYHGEAGAAGLYTAGYFVKVPTTQSWLDNALYYESEYAKGPTPELLRSRRQYALEMKAIMSRTAPPHPPPSGLDMSWVPGAQDLVGTMYADSQDGRWLQVDRIGISVDVLSRHVYVFAWIFNGQIYCRLAFNRAFYDDDFADTVLGLVAQHLTSNLLPVVS</sequence>
<evidence type="ECO:0000313" key="1">
    <source>
        <dbReference type="EMBL" id="SPQ20695.1"/>
    </source>
</evidence>
<organism evidence="1 2">
    <name type="scientific">Thermothielavioides terrestris</name>
    <dbReference type="NCBI Taxonomy" id="2587410"/>
    <lineage>
        <taxon>Eukaryota</taxon>
        <taxon>Fungi</taxon>
        <taxon>Dikarya</taxon>
        <taxon>Ascomycota</taxon>
        <taxon>Pezizomycotina</taxon>
        <taxon>Sordariomycetes</taxon>
        <taxon>Sordariomycetidae</taxon>
        <taxon>Sordariales</taxon>
        <taxon>Chaetomiaceae</taxon>
        <taxon>Thermothielavioides</taxon>
    </lineage>
</organism>
<proteinExistence type="predicted"/>